<dbReference type="InterPro" id="IPR011005">
    <property type="entry name" value="Dihydropteroate_synth-like_sf"/>
</dbReference>
<dbReference type="PROSITE" id="PS00792">
    <property type="entry name" value="DHPS_1"/>
    <property type="match status" value="1"/>
</dbReference>
<sequence>MANTFLCGRYEFDLERPLVMGIVNITPDSFSDGGQHADADAAIAHARALIVEGAHILDLGGESTRPGAAPVPASEELARLLPVIEALRDCGVPLSVDTFKPDVMRAVLDAGADMINDIYGFRQPGAIEAVAPTRCGLCVMHMKGEPGTMQQAPEYTDLLGEIGVFLGARAQRLRAAWVDPRRIVLDPGFGFGKTAEHNFQLLRRLSSLRVSSYPLLTGLSRKSMIGEATGRPVSDRLAGSIAGALACVARGASIVRVHDVAATIDALKVWQAAEQGAIRA</sequence>
<proteinExistence type="inferred from homology"/>
<dbReference type="EMBL" id="NEVK01000006">
    <property type="protein sequence ID" value="OZI18024.1"/>
    <property type="molecule type" value="Genomic_DNA"/>
</dbReference>
<dbReference type="RefSeq" id="WP_094797020.1">
    <property type="nucleotide sequence ID" value="NZ_NEVK01000006.1"/>
</dbReference>
<evidence type="ECO:0000256" key="6">
    <source>
        <dbReference type="ARBA" id="ARBA00022723"/>
    </source>
</evidence>
<keyword evidence="12" id="KW-1185">Reference proteome</keyword>
<dbReference type="GO" id="GO:0004156">
    <property type="term" value="F:dihydropteroate synthase activity"/>
    <property type="evidence" value="ECO:0007669"/>
    <property type="project" value="UniProtKB-EC"/>
</dbReference>
<accession>A0A261QZ38</accession>
<comment type="similarity">
    <text evidence="9">Belongs to the DHPS family.</text>
</comment>
<dbReference type="InterPro" id="IPR000489">
    <property type="entry name" value="Pterin-binding_dom"/>
</dbReference>
<comment type="pathway">
    <text evidence="3 9">Cofactor biosynthesis; tetrahydrofolate biosynthesis; 7,8-dihydrofolate from 2-amino-4-hydroxy-6-hydroxymethyl-7,8-dihydropteridine diphosphate and 4-aminobenzoate: step 1/2.</text>
</comment>
<dbReference type="CDD" id="cd00739">
    <property type="entry name" value="DHPS"/>
    <property type="match status" value="1"/>
</dbReference>
<dbReference type="EC" id="2.5.1.15" evidence="4 9"/>
<comment type="catalytic activity">
    <reaction evidence="1">
        <text>(7,8-dihydropterin-6-yl)methyl diphosphate + 4-aminobenzoate = 7,8-dihydropteroate + diphosphate</text>
        <dbReference type="Rhea" id="RHEA:19949"/>
        <dbReference type="ChEBI" id="CHEBI:17836"/>
        <dbReference type="ChEBI" id="CHEBI:17839"/>
        <dbReference type="ChEBI" id="CHEBI:33019"/>
        <dbReference type="ChEBI" id="CHEBI:72950"/>
        <dbReference type="EC" id="2.5.1.15"/>
    </reaction>
</comment>
<gene>
    <name evidence="11" type="ORF">CAL19_13175</name>
</gene>
<dbReference type="PROSITE" id="PS00793">
    <property type="entry name" value="DHPS_2"/>
    <property type="match status" value="1"/>
</dbReference>
<keyword evidence="5 9" id="KW-0808">Transferase</keyword>
<feature type="domain" description="Pterin-binding" evidence="10">
    <location>
        <begin position="17"/>
        <end position="268"/>
    </location>
</feature>
<dbReference type="PROSITE" id="PS50972">
    <property type="entry name" value="PTERIN_BINDING"/>
    <property type="match status" value="1"/>
</dbReference>
<dbReference type="InterPro" id="IPR045031">
    <property type="entry name" value="DHP_synth-like"/>
</dbReference>
<dbReference type="PANTHER" id="PTHR20941">
    <property type="entry name" value="FOLATE SYNTHESIS PROTEINS"/>
    <property type="match status" value="1"/>
</dbReference>
<evidence type="ECO:0000256" key="7">
    <source>
        <dbReference type="ARBA" id="ARBA00022842"/>
    </source>
</evidence>
<dbReference type="SUPFAM" id="SSF51717">
    <property type="entry name" value="Dihydropteroate synthetase-like"/>
    <property type="match status" value="1"/>
</dbReference>
<dbReference type="GO" id="GO:0046654">
    <property type="term" value="P:tetrahydrofolate biosynthetic process"/>
    <property type="evidence" value="ECO:0007669"/>
    <property type="project" value="UniProtKB-UniPathway"/>
</dbReference>
<dbReference type="PANTHER" id="PTHR20941:SF1">
    <property type="entry name" value="FOLIC ACID SYNTHESIS PROTEIN FOL1"/>
    <property type="match status" value="1"/>
</dbReference>
<comment type="caution">
    <text evidence="11">The sequence shown here is derived from an EMBL/GenBank/DDBJ whole genome shotgun (WGS) entry which is preliminary data.</text>
</comment>
<comment type="function">
    <text evidence="9">Catalyzes the condensation of para-aminobenzoate (pABA) with 6-hydroxymethyl-7,8-dihydropterin diphosphate (DHPt-PP) to form 7,8-dihydropteroate (H2Pte), the immediate precursor of folate derivatives.</text>
</comment>
<dbReference type="NCBIfam" id="TIGR01496">
    <property type="entry name" value="DHPS"/>
    <property type="match status" value="1"/>
</dbReference>
<name>A0A261QZ38_9BORD</name>
<comment type="cofactor">
    <cofactor evidence="2 9">
        <name>Mg(2+)</name>
        <dbReference type="ChEBI" id="CHEBI:18420"/>
    </cofactor>
</comment>
<evidence type="ECO:0000256" key="9">
    <source>
        <dbReference type="RuleBase" id="RU361205"/>
    </source>
</evidence>
<evidence type="ECO:0000259" key="10">
    <source>
        <dbReference type="PROSITE" id="PS50972"/>
    </source>
</evidence>
<protein>
    <recommendedName>
        <fullName evidence="4 9">Dihydropteroate synthase</fullName>
        <shortName evidence="9">DHPS</shortName>
        <ecNumber evidence="4 9">2.5.1.15</ecNumber>
    </recommendedName>
    <alternativeName>
        <fullName evidence="9">Dihydropteroate pyrophosphorylase</fullName>
    </alternativeName>
</protein>
<evidence type="ECO:0000256" key="8">
    <source>
        <dbReference type="ARBA" id="ARBA00022909"/>
    </source>
</evidence>
<evidence type="ECO:0000256" key="1">
    <source>
        <dbReference type="ARBA" id="ARBA00000012"/>
    </source>
</evidence>
<evidence type="ECO:0000256" key="4">
    <source>
        <dbReference type="ARBA" id="ARBA00012458"/>
    </source>
</evidence>
<dbReference type="Pfam" id="PF00809">
    <property type="entry name" value="Pterin_bind"/>
    <property type="match status" value="1"/>
</dbReference>
<dbReference type="UniPathway" id="UPA00077">
    <property type="reaction ID" value="UER00156"/>
</dbReference>
<evidence type="ECO:0000313" key="12">
    <source>
        <dbReference type="Proteomes" id="UP000216947"/>
    </source>
</evidence>
<keyword evidence="8 9" id="KW-0289">Folate biosynthesis</keyword>
<dbReference type="AlphaFoldDB" id="A0A261QZ38"/>
<evidence type="ECO:0000313" key="11">
    <source>
        <dbReference type="EMBL" id="OZI18024.1"/>
    </source>
</evidence>
<evidence type="ECO:0000256" key="2">
    <source>
        <dbReference type="ARBA" id="ARBA00001946"/>
    </source>
</evidence>
<dbReference type="InterPro" id="IPR006390">
    <property type="entry name" value="DHP_synth_dom"/>
</dbReference>
<dbReference type="GO" id="GO:0046656">
    <property type="term" value="P:folic acid biosynthetic process"/>
    <property type="evidence" value="ECO:0007669"/>
    <property type="project" value="UniProtKB-KW"/>
</dbReference>
<dbReference type="GO" id="GO:0005829">
    <property type="term" value="C:cytosol"/>
    <property type="evidence" value="ECO:0007669"/>
    <property type="project" value="TreeGrafter"/>
</dbReference>
<organism evidence="11 12">
    <name type="scientific">Bordetella genomosp. 7</name>
    <dbReference type="NCBI Taxonomy" id="1416805"/>
    <lineage>
        <taxon>Bacteria</taxon>
        <taxon>Pseudomonadati</taxon>
        <taxon>Pseudomonadota</taxon>
        <taxon>Betaproteobacteria</taxon>
        <taxon>Burkholderiales</taxon>
        <taxon>Alcaligenaceae</taxon>
        <taxon>Bordetella</taxon>
    </lineage>
</organism>
<dbReference type="Gene3D" id="3.20.20.20">
    <property type="entry name" value="Dihydropteroate synthase-like"/>
    <property type="match status" value="1"/>
</dbReference>
<keyword evidence="6 9" id="KW-0479">Metal-binding</keyword>
<dbReference type="Proteomes" id="UP000216947">
    <property type="component" value="Unassembled WGS sequence"/>
</dbReference>
<dbReference type="GO" id="GO:0046872">
    <property type="term" value="F:metal ion binding"/>
    <property type="evidence" value="ECO:0007669"/>
    <property type="project" value="UniProtKB-KW"/>
</dbReference>
<evidence type="ECO:0000256" key="5">
    <source>
        <dbReference type="ARBA" id="ARBA00022679"/>
    </source>
</evidence>
<keyword evidence="7 9" id="KW-0460">Magnesium</keyword>
<evidence type="ECO:0000256" key="3">
    <source>
        <dbReference type="ARBA" id="ARBA00004763"/>
    </source>
</evidence>
<reference evidence="12" key="1">
    <citation type="submission" date="2017-05" db="EMBL/GenBank/DDBJ databases">
        <title>Complete and WGS of Bordetella genogroups.</title>
        <authorList>
            <person name="Spilker T."/>
            <person name="Lipuma J."/>
        </authorList>
    </citation>
    <scope>NUCLEOTIDE SEQUENCE [LARGE SCALE GENOMIC DNA]</scope>
    <source>
        <strain evidence="12">AU18089</strain>
    </source>
</reference>